<dbReference type="PANTHER" id="PTHR14659:SF1">
    <property type="entry name" value="ALPHA- AND GAMMA-ADAPTIN-BINDING PROTEIN P34"/>
    <property type="match status" value="1"/>
</dbReference>
<reference evidence="3 4" key="1">
    <citation type="submission" date="2025-04" db="UniProtKB">
        <authorList>
            <consortium name="RefSeq"/>
        </authorList>
    </citation>
    <scope>IDENTIFICATION</scope>
</reference>
<dbReference type="AlphaFoldDB" id="A0AB40CGI7"/>
<keyword evidence="2" id="KW-1185">Reference proteome</keyword>
<evidence type="ECO:0000256" key="1">
    <source>
        <dbReference type="SAM" id="MobiDB-lite"/>
    </source>
</evidence>
<sequence length="462" mass="50494">MGRDAAAEVAAAAVPLESRPGIILIGPPNAGKRTLLSRLLSVDIPETCDLSTGVLCHGWTIDTKYYSADLAIWTAHLQEGFSLGVLPAVAQLSALVMVFDMSDESSFIALQNCVAGIDIQKFEILLCVGNKADLVPGHYAHAEYRRFLQRHGESSSDPHSEFLNYGIDETEGCSLLGGEDPVLEIRKSSLEWCCQNNVEFIESCASNAAFDKCLSVDGDMQGVERLYGALSAHMWPGMVLKSGNRIYIPSMVNKEGKFNEMTDDESDYEIDYERLSGSDEPVDDTGGPSNSIQEPSVSITEEKVIDVGAHIRNTKEINEGKIDCLGDEVETSSVKEPGNGSHVLPGNTTIEKSVEEESFSQRTLERDADQEHIIETSAGQVKSEVENYEISQKAEINAANPSASDEDDSHYGLDDLEKLMGEISNIRDNSRLMPDFQRREMAANLALKLATMFGDGSDEDSY</sequence>
<protein>
    <submittedName>
        <fullName evidence="3 4">Uncharacterized protein LOC120276395 isoform X1</fullName>
    </submittedName>
</protein>
<dbReference type="Gene3D" id="3.40.50.300">
    <property type="entry name" value="P-loop containing nucleotide triphosphate hydrolases"/>
    <property type="match status" value="1"/>
</dbReference>
<feature type="region of interest" description="Disordered" evidence="1">
    <location>
        <begin position="276"/>
        <end position="296"/>
    </location>
</feature>
<name>A0AB40CGI7_DIOCR</name>
<dbReference type="GO" id="GO:0003924">
    <property type="term" value="F:GTPase activity"/>
    <property type="evidence" value="ECO:0007669"/>
    <property type="project" value="InterPro"/>
</dbReference>
<dbReference type="Proteomes" id="UP001515500">
    <property type="component" value="Chromosome 14"/>
</dbReference>
<dbReference type="CDD" id="cd00882">
    <property type="entry name" value="Ras_like_GTPase"/>
    <property type="match status" value="1"/>
</dbReference>
<dbReference type="Pfam" id="PF10199">
    <property type="entry name" value="Adaptin_binding"/>
    <property type="match status" value="1"/>
</dbReference>
<dbReference type="GeneID" id="120276395"/>
<dbReference type="InterPro" id="IPR001806">
    <property type="entry name" value="Small_GTPase"/>
</dbReference>
<dbReference type="SUPFAM" id="SSF52540">
    <property type="entry name" value="P-loop containing nucleoside triphosphate hydrolases"/>
    <property type="match status" value="1"/>
</dbReference>
<dbReference type="Pfam" id="PF00071">
    <property type="entry name" value="Ras"/>
    <property type="match status" value="1"/>
</dbReference>
<dbReference type="GO" id="GO:0005525">
    <property type="term" value="F:GTP binding"/>
    <property type="evidence" value="ECO:0007669"/>
    <property type="project" value="InterPro"/>
</dbReference>
<proteinExistence type="predicted"/>
<dbReference type="PANTHER" id="PTHR14659">
    <property type="entry name" value="ALPHA- AND GAMMA-ADAPTIN-BINDING PROTEIN P34"/>
    <property type="match status" value="1"/>
</dbReference>
<dbReference type="RefSeq" id="XP_039139056.1">
    <property type="nucleotide sequence ID" value="XM_039283122.1"/>
</dbReference>
<organism evidence="2 4">
    <name type="scientific">Dioscorea cayennensis subsp. rotundata</name>
    <name type="common">White Guinea yam</name>
    <name type="synonym">Dioscorea rotundata</name>
    <dbReference type="NCBI Taxonomy" id="55577"/>
    <lineage>
        <taxon>Eukaryota</taxon>
        <taxon>Viridiplantae</taxon>
        <taxon>Streptophyta</taxon>
        <taxon>Embryophyta</taxon>
        <taxon>Tracheophyta</taxon>
        <taxon>Spermatophyta</taxon>
        <taxon>Magnoliopsida</taxon>
        <taxon>Liliopsida</taxon>
        <taxon>Dioscoreales</taxon>
        <taxon>Dioscoreaceae</taxon>
        <taxon>Dioscorea</taxon>
    </lineage>
</organism>
<evidence type="ECO:0000313" key="3">
    <source>
        <dbReference type="RefSeq" id="XP_039139056.1"/>
    </source>
</evidence>
<accession>A0AB40CGI7</accession>
<dbReference type="InterPro" id="IPR019341">
    <property type="entry name" value="Alpha/Gamma-adaptin-bd_p34"/>
</dbReference>
<evidence type="ECO:0000313" key="4">
    <source>
        <dbReference type="RefSeq" id="XP_039139057.1"/>
    </source>
</evidence>
<dbReference type="InterPro" id="IPR027417">
    <property type="entry name" value="P-loop_NTPase"/>
</dbReference>
<gene>
    <name evidence="3 4" type="primary">LOC120276395</name>
</gene>
<evidence type="ECO:0000313" key="2">
    <source>
        <dbReference type="Proteomes" id="UP001515500"/>
    </source>
</evidence>
<feature type="compositionally biased region" description="Polar residues" evidence="1">
    <location>
        <begin position="287"/>
        <end position="296"/>
    </location>
</feature>
<dbReference type="RefSeq" id="XP_039139057.1">
    <property type="nucleotide sequence ID" value="XM_039283123.1"/>
</dbReference>